<protein>
    <submittedName>
        <fullName evidence="2">Class I SAM-dependent methyltransferase</fullName>
        <ecNumber evidence="2">2.1.-.-</ecNumber>
    </submittedName>
</protein>
<dbReference type="RefSeq" id="WP_348261671.1">
    <property type="nucleotide sequence ID" value="NZ_CP121196.1"/>
</dbReference>
<feature type="region of interest" description="Disordered" evidence="1">
    <location>
        <begin position="1"/>
        <end position="29"/>
    </location>
</feature>
<accession>A0AAU7DH24</accession>
<evidence type="ECO:0000256" key="1">
    <source>
        <dbReference type="SAM" id="MobiDB-lite"/>
    </source>
</evidence>
<proteinExistence type="predicted"/>
<evidence type="ECO:0000313" key="2">
    <source>
        <dbReference type="EMBL" id="XBH16442.1"/>
    </source>
</evidence>
<name>A0AAU7DH24_9BACT</name>
<reference evidence="2" key="1">
    <citation type="submission" date="2023-03" db="EMBL/GenBank/DDBJ databases">
        <title>Edaphobacter sp.</title>
        <authorList>
            <person name="Huber K.J."/>
            <person name="Papendorf J."/>
            <person name="Pilke C."/>
            <person name="Bunk B."/>
            <person name="Sproeer C."/>
            <person name="Pester M."/>
        </authorList>
    </citation>
    <scope>NUCLEOTIDE SEQUENCE</scope>
    <source>
        <strain evidence="2">DSM 110680</strain>
    </source>
</reference>
<gene>
    <name evidence="2" type="ORF">P8935_17945</name>
</gene>
<feature type="compositionally biased region" description="Low complexity" evidence="1">
    <location>
        <begin position="12"/>
        <end position="21"/>
    </location>
</feature>
<feature type="compositionally biased region" description="Basic and acidic residues" evidence="1">
    <location>
        <begin position="1"/>
        <end position="11"/>
    </location>
</feature>
<dbReference type="GO" id="GO:0032259">
    <property type="term" value="P:methylation"/>
    <property type="evidence" value="ECO:0007669"/>
    <property type="project" value="UniProtKB-KW"/>
</dbReference>
<dbReference type="Gene3D" id="3.40.50.150">
    <property type="entry name" value="Vaccinia Virus protein VP39"/>
    <property type="match status" value="1"/>
</dbReference>
<dbReference type="SUPFAM" id="SSF53335">
    <property type="entry name" value="S-adenosyl-L-methionine-dependent methyltransferases"/>
    <property type="match status" value="1"/>
</dbReference>
<sequence>MIRRWFDKKEGASSTGSGTSGPRMPRHSGGWAALRKRLQAEPGLRIIDSGATSPTNINYLTSLGHSVFMTDLATEACTGAWQRGVDADDKPIYDTEGYLKQTLDFGGKMYDIVLLWTALDYLPEPFVPAVVGHLHASLNPGGQVLAFFHTRKQPEESAHCRFHVTADDTVEMQLAQPFPLQRAFTNRIIQDLFDQWSGFRQFLAKDSISEVIITR</sequence>
<dbReference type="EMBL" id="CP121196">
    <property type="protein sequence ID" value="XBH16442.1"/>
    <property type="molecule type" value="Genomic_DNA"/>
</dbReference>
<dbReference type="InterPro" id="IPR029063">
    <property type="entry name" value="SAM-dependent_MTases_sf"/>
</dbReference>
<dbReference type="EC" id="2.1.-.-" evidence="2"/>
<dbReference type="AlphaFoldDB" id="A0AAU7DH24"/>
<keyword evidence="2" id="KW-0489">Methyltransferase</keyword>
<dbReference type="GO" id="GO:0008168">
    <property type="term" value="F:methyltransferase activity"/>
    <property type="evidence" value="ECO:0007669"/>
    <property type="project" value="UniProtKB-KW"/>
</dbReference>
<organism evidence="2">
    <name type="scientific">Telmatobacter sp. DSM 110680</name>
    <dbReference type="NCBI Taxonomy" id="3036704"/>
    <lineage>
        <taxon>Bacteria</taxon>
        <taxon>Pseudomonadati</taxon>
        <taxon>Acidobacteriota</taxon>
        <taxon>Terriglobia</taxon>
        <taxon>Terriglobales</taxon>
        <taxon>Acidobacteriaceae</taxon>
        <taxon>Telmatobacter</taxon>
    </lineage>
</organism>
<keyword evidence="2" id="KW-0808">Transferase</keyword>